<sequence>MCQTSRHHSLTCRHSWLILTVPCRRRRNFSNCPMWQDGATTLVCTLPPYESQQTWTDGCPRCYYKHYDRKYCKIIKSERRGWHFGLDPGAPSMGTGRNHRGSRTDLCAVM</sequence>
<evidence type="ECO:0000313" key="1">
    <source>
        <dbReference type="EMBL" id="KAF1988338.1"/>
    </source>
</evidence>
<protein>
    <submittedName>
        <fullName evidence="1">Uncharacterized protein</fullName>
    </submittedName>
</protein>
<dbReference type="OrthoDB" id="3640436at2759"/>
<accession>A0A6G1H5V2</accession>
<dbReference type="AlphaFoldDB" id="A0A6G1H5V2"/>
<proteinExistence type="predicted"/>
<name>A0A6G1H5V2_9PEZI</name>
<dbReference type="Proteomes" id="UP000800041">
    <property type="component" value="Unassembled WGS sequence"/>
</dbReference>
<keyword evidence="2" id="KW-1185">Reference proteome</keyword>
<organism evidence="1 2">
    <name type="scientific">Aulographum hederae CBS 113979</name>
    <dbReference type="NCBI Taxonomy" id="1176131"/>
    <lineage>
        <taxon>Eukaryota</taxon>
        <taxon>Fungi</taxon>
        <taxon>Dikarya</taxon>
        <taxon>Ascomycota</taxon>
        <taxon>Pezizomycotina</taxon>
        <taxon>Dothideomycetes</taxon>
        <taxon>Pleosporomycetidae</taxon>
        <taxon>Aulographales</taxon>
        <taxon>Aulographaceae</taxon>
    </lineage>
</organism>
<evidence type="ECO:0000313" key="2">
    <source>
        <dbReference type="Proteomes" id="UP000800041"/>
    </source>
</evidence>
<reference evidence="1" key="1">
    <citation type="journal article" date="2020" name="Stud. Mycol.">
        <title>101 Dothideomycetes genomes: a test case for predicting lifestyles and emergence of pathogens.</title>
        <authorList>
            <person name="Haridas S."/>
            <person name="Albert R."/>
            <person name="Binder M."/>
            <person name="Bloem J."/>
            <person name="Labutti K."/>
            <person name="Salamov A."/>
            <person name="Andreopoulos B."/>
            <person name="Baker S."/>
            <person name="Barry K."/>
            <person name="Bills G."/>
            <person name="Bluhm B."/>
            <person name="Cannon C."/>
            <person name="Castanera R."/>
            <person name="Culley D."/>
            <person name="Daum C."/>
            <person name="Ezra D."/>
            <person name="Gonzalez J."/>
            <person name="Henrissat B."/>
            <person name="Kuo A."/>
            <person name="Liang C."/>
            <person name="Lipzen A."/>
            <person name="Lutzoni F."/>
            <person name="Magnuson J."/>
            <person name="Mondo S."/>
            <person name="Nolan M."/>
            <person name="Ohm R."/>
            <person name="Pangilinan J."/>
            <person name="Park H.-J."/>
            <person name="Ramirez L."/>
            <person name="Alfaro M."/>
            <person name="Sun H."/>
            <person name="Tritt A."/>
            <person name="Yoshinaga Y."/>
            <person name="Zwiers L.-H."/>
            <person name="Turgeon B."/>
            <person name="Goodwin S."/>
            <person name="Spatafora J."/>
            <person name="Crous P."/>
            <person name="Grigoriev I."/>
        </authorList>
    </citation>
    <scope>NUCLEOTIDE SEQUENCE</scope>
    <source>
        <strain evidence="1">CBS 113979</strain>
    </source>
</reference>
<gene>
    <name evidence="1" type="ORF">K402DRAFT_403014</name>
</gene>
<dbReference type="EMBL" id="ML977149">
    <property type="protein sequence ID" value="KAF1988338.1"/>
    <property type="molecule type" value="Genomic_DNA"/>
</dbReference>